<evidence type="ECO:0000313" key="4">
    <source>
        <dbReference type="EMBL" id="OIJ19957.1"/>
    </source>
</evidence>
<accession>A0A1S2M816</accession>
<dbReference type="Gene3D" id="3.40.50.720">
    <property type="entry name" value="NAD(P)-binding Rossmann-like Domain"/>
    <property type="match status" value="1"/>
</dbReference>
<evidence type="ECO:0000259" key="2">
    <source>
        <dbReference type="Pfam" id="PF01370"/>
    </source>
</evidence>
<feature type="domain" description="NAD-dependent epimerase/dehydratase" evidence="2">
    <location>
        <begin position="4"/>
        <end position="237"/>
    </location>
</feature>
<organism evidence="4 5">
    <name type="scientific">Anaerobacillus alkalidiazotrophicus</name>
    <dbReference type="NCBI Taxonomy" id="472963"/>
    <lineage>
        <taxon>Bacteria</taxon>
        <taxon>Bacillati</taxon>
        <taxon>Bacillota</taxon>
        <taxon>Bacilli</taxon>
        <taxon>Bacillales</taxon>
        <taxon>Bacillaceae</taxon>
        <taxon>Anaerobacillus</taxon>
    </lineage>
</organism>
<comment type="caution">
    <text evidence="4">The sequence shown here is derived from an EMBL/GenBank/DDBJ whole genome shotgun (WGS) entry which is preliminary data.</text>
</comment>
<protein>
    <recommendedName>
        <fullName evidence="2">NAD-dependent epimerase/dehydratase domain-containing protein</fullName>
    </recommendedName>
</protein>
<evidence type="ECO:0000313" key="3">
    <source>
        <dbReference type="EMBL" id="OIJ18478.1"/>
    </source>
</evidence>
<proteinExistence type="inferred from homology"/>
<dbReference type="OrthoDB" id="2938417at2"/>
<dbReference type="InterPro" id="IPR001509">
    <property type="entry name" value="Epimerase_deHydtase"/>
</dbReference>
<dbReference type="SUPFAM" id="SSF51735">
    <property type="entry name" value="NAD(P)-binding Rossmann-fold domains"/>
    <property type="match status" value="1"/>
</dbReference>
<name>A0A1S2M816_9BACI</name>
<dbReference type="EMBL" id="MLQS01000030">
    <property type="protein sequence ID" value="OIJ18478.1"/>
    <property type="molecule type" value="Genomic_DNA"/>
</dbReference>
<dbReference type="Gene3D" id="3.90.25.10">
    <property type="entry name" value="UDP-galactose 4-epimerase, domain 1"/>
    <property type="match status" value="1"/>
</dbReference>
<dbReference type="RefSeq" id="WP_071390082.1">
    <property type="nucleotide sequence ID" value="NZ_MLQS01000017.1"/>
</dbReference>
<dbReference type="AlphaFoldDB" id="A0A1S2M816"/>
<comment type="similarity">
    <text evidence="1">Belongs to the NAD(P)-dependent epimerase/dehydratase family.</text>
</comment>
<evidence type="ECO:0000313" key="5">
    <source>
        <dbReference type="Proteomes" id="UP000180057"/>
    </source>
</evidence>
<evidence type="ECO:0000256" key="1">
    <source>
        <dbReference type="ARBA" id="ARBA00007637"/>
    </source>
</evidence>
<gene>
    <name evidence="4" type="ORF">BKP45_12990</name>
    <name evidence="3" type="ORF">BKP45_18705</name>
</gene>
<dbReference type="InterPro" id="IPR036291">
    <property type="entry name" value="NAD(P)-bd_dom_sf"/>
</dbReference>
<reference evidence="4 5" key="1">
    <citation type="submission" date="2016-10" db="EMBL/GenBank/DDBJ databases">
        <title>Draft genome sequences of four alkaliphilic bacteria belonging to the Anaerobacillus genus.</title>
        <authorList>
            <person name="Bassil N.M."/>
            <person name="Lloyd J.R."/>
        </authorList>
    </citation>
    <scope>NUCLEOTIDE SEQUENCE [LARGE SCALE GENOMIC DNA]</scope>
    <source>
        <strain evidence="4 5">DSM 22531</strain>
    </source>
</reference>
<dbReference type="STRING" id="472963.BKP45_12990"/>
<sequence length="308" mass="34817">MKKIVVTGALGFIGFSLCLRLLDRGFKVVGIDGMINSQLKEFYEEKLLWIGRNSQFHFINKRIEDADIKAVLKGVDTVYHMAAATSKERSWDELPKTIQDNVGVTEKIISACEQNTKVIYTSSTQVYGERTGTITENTPLNPITPYSLTKMAAEALIKSKCNQFGVPYVIFRLPTVYGPWQRDDMAYCKLIVKKLMSDKNTSANSDRVTEDVLYIEDILDTLIEAGIKAECKNEVFNLSTGKVNEWFRGLALISNKTISEPSDKRLLVSISNEKVVSQLGFKVVTNLETGLKAQKEHIKKYKHLYLRQ</sequence>
<keyword evidence="5" id="KW-1185">Reference proteome</keyword>
<dbReference type="EMBL" id="MLQS01000017">
    <property type="protein sequence ID" value="OIJ19957.1"/>
    <property type="molecule type" value="Genomic_DNA"/>
</dbReference>
<dbReference type="Pfam" id="PF01370">
    <property type="entry name" value="Epimerase"/>
    <property type="match status" value="1"/>
</dbReference>
<dbReference type="Proteomes" id="UP000180057">
    <property type="component" value="Unassembled WGS sequence"/>
</dbReference>
<dbReference type="PANTHER" id="PTHR43000">
    <property type="entry name" value="DTDP-D-GLUCOSE 4,6-DEHYDRATASE-RELATED"/>
    <property type="match status" value="1"/>
</dbReference>